<organism evidence="1 2">
    <name type="scientific">Araneus ventricosus</name>
    <name type="common">Orbweaver spider</name>
    <name type="synonym">Epeira ventricosa</name>
    <dbReference type="NCBI Taxonomy" id="182803"/>
    <lineage>
        <taxon>Eukaryota</taxon>
        <taxon>Metazoa</taxon>
        <taxon>Ecdysozoa</taxon>
        <taxon>Arthropoda</taxon>
        <taxon>Chelicerata</taxon>
        <taxon>Arachnida</taxon>
        <taxon>Araneae</taxon>
        <taxon>Araneomorphae</taxon>
        <taxon>Entelegynae</taxon>
        <taxon>Araneoidea</taxon>
        <taxon>Araneidae</taxon>
        <taxon>Araneus</taxon>
    </lineage>
</organism>
<dbReference type="EMBL" id="BGPR01021626">
    <property type="protein sequence ID" value="GBN87098.1"/>
    <property type="molecule type" value="Genomic_DNA"/>
</dbReference>
<gene>
    <name evidence="1" type="ORF">AVEN_39073_1</name>
</gene>
<evidence type="ECO:0000313" key="1">
    <source>
        <dbReference type="EMBL" id="GBN87098.1"/>
    </source>
</evidence>
<keyword evidence="2" id="KW-1185">Reference proteome</keyword>
<proteinExistence type="predicted"/>
<accession>A0A4Y2SFR2</accession>
<protein>
    <submittedName>
        <fullName evidence="1">Uncharacterized protein</fullName>
    </submittedName>
</protein>
<comment type="caution">
    <text evidence="1">The sequence shown here is derived from an EMBL/GenBank/DDBJ whole genome shotgun (WGS) entry which is preliminary data.</text>
</comment>
<reference evidence="1 2" key="1">
    <citation type="journal article" date="2019" name="Sci. Rep.">
        <title>Orb-weaving spider Araneus ventricosus genome elucidates the spidroin gene catalogue.</title>
        <authorList>
            <person name="Kono N."/>
            <person name="Nakamura H."/>
            <person name="Ohtoshi R."/>
            <person name="Moran D.A.P."/>
            <person name="Shinohara A."/>
            <person name="Yoshida Y."/>
            <person name="Fujiwara M."/>
            <person name="Mori M."/>
            <person name="Tomita M."/>
            <person name="Arakawa K."/>
        </authorList>
    </citation>
    <scope>NUCLEOTIDE SEQUENCE [LARGE SCALE GENOMIC DNA]</scope>
</reference>
<name>A0A4Y2SFR2_ARAVE</name>
<dbReference type="AlphaFoldDB" id="A0A4Y2SFR2"/>
<sequence length="129" mass="14648">FTFTHEELKIIAKSKISPGDRDTSHLNKLGYNSTVRCGRCHEDNSRRRNGSTQSSWPRFNKPTFCLEKEDNTTQLARGGRINLLPAACADRISSTGQAGIKNQSHYRRLIECLYDAKLIIVPKHFLCLL</sequence>
<feature type="non-terminal residue" evidence="1">
    <location>
        <position position="1"/>
    </location>
</feature>
<evidence type="ECO:0000313" key="2">
    <source>
        <dbReference type="Proteomes" id="UP000499080"/>
    </source>
</evidence>
<dbReference type="Proteomes" id="UP000499080">
    <property type="component" value="Unassembled WGS sequence"/>
</dbReference>